<feature type="transmembrane region" description="Helical" evidence="9">
    <location>
        <begin position="148"/>
        <end position="172"/>
    </location>
</feature>
<keyword evidence="7 9" id="KW-0472">Membrane</keyword>
<dbReference type="PIRSF" id="PIRSF006648">
    <property type="entry name" value="DrrB"/>
    <property type="match status" value="1"/>
</dbReference>
<comment type="similarity">
    <text evidence="2 9">Belongs to the ABC-2 integral membrane protein family.</text>
</comment>
<evidence type="ECO:0000256" key="9">
    <source>
        <dbReference type="RuleBase" id="RU361157"/>
    </source>
</evidence>
<dbReference type="GO" id="GO:0046677">
    <property type="term" value="P:response to antibiotic"/>
    <property type="evidence" value="ECO:0007669"/>
    <property type="project" value="UniProtKB-KW"/>
</dbReference>
<feature type="transmembrane region" description="Helical" evidence="9">
    <location>
        <begin position="113"/>
        <end position="142"/>
    </location>
</feature>
<dbReference type="InterPro" id="IPR051449">
    <property type="entry name" value="ABC-2_transporter_component"/>
</dbReference>
<sequence>MRESLPRSVRRVAALVRHDLRLHRADLTPLVTMTVMPLLIMAFVRPLYLSSLSTRYGTPPDGVPFTGAELAVPGVAVIFSFFLAADVGYGVFREHGWRTWDRLRTGPARPFEVLAGRAVVPLLVLLAQLTLLFSVGGLLFGLRVRGSYAAIAAVGVCLALCLVAFGFVLVALCRTVMQLNVFSNVAALLFAGLGGTLAPVEQLPGWVQALAHVTPTYWAMRGFTGAVLDGDGLGGAVLPCLVLLVIAAVLTVAGLNRFRFEDRKVSWS</sequence>
<keyword evidence="5 9" id="KW-0812">Transmembrane</keyword>
<dbReference type="PROSITE" id="PS51012">
    <property type="entry name" value="ABC_TM2"/>
    <property type="match status" value="1"/>
</dbReference>
<evidence type="ECO:0000259" key="10">
    <source>
        <dbReference type="PROSITE" id="PS51012"/>
    </source>
</evidence>
<evidence type="ECO:0000256" key="1">
    <source>
        <dbReference type="ARBA" id="ARBA00004651"/>
    </source>
</evidence>
<reference evidence="11 12" key="1">
    <citation type="submission" date="2019-06" db="EMBL/GenBank/DDBJ databases">
        <title>Sequencing the genomes of 1000 actinobacteria strains.</title>
        <authorList>
            <person name="Klenk H.-P."/>
        </authorList>
    </citation>
    <scope>NUCLEOTIDE SEQUENCE [LARGE SCALE GENOMIC DNA]</scope>
    <source>
        <strain evidence="11 12">DSM 41695</strain>
    </source>
</reference>
<dbReference type="AlphaFoldDB" id="A0A561TBY7"/>
<feature type="transmembrane region" description="Helical" evidence="9">
    <location>
        <begin position="179"/>
        <end position="200"/>
    </location>
</feature>
<keyword evidence="12" id="KW-1185">Reference proteome</keyword>
<dbReference type="InterPro" id="IPR013525">
    <property type="entry name" value="ABC2_TM"/>
</dbReference>
<evidence type="ECO:0000256" key="5">
    <source>
        <dbReference type="ARBA" id="ARBA00022692"/>
    </source>
</evidence>
<organism evidence="11 12">
    <name type="scientific">Streptomyces capillispiralis</name>
    <dbReference type="NCBI Taxonomy" id="68182"/>
    <lineage>
        <taxon>Bacteria</taxon>
        <taxon>Bacillati</taxon>
        <taxon>Actinomycetota</taxon>
        <taxon>Actinomycetes</taxon>
        <taxon>Kitasatosporales</taxon>
        <taxon>Streptomycetaceae</taxon>
        <taxon>Streptomyces</taxon>
    </lineage>
</organism>
<dbReference type="PANTHER" id="PTHR30294:SF38">
    <property type="entry name" value="TRANSPORT PERMEASE PROTEIN"/>
    <property type="match status" value="1"/>
</dbReference>
<evidence type="ECO:0000313" key="11">
    <source>
        <dbReference type="EMBL" id="TWF84622.1"/>
    </source>
</evidence>
<dbReference type="Proteomes" id="UP000316603">
    <property type="component" value="Unassembled WGS sequence"/>
</dbReference>
<evidence type="ECO:0000256" key="2">
    <source>
        <dbReference type="ARBA" id="ARBA00007783"/>
    </source>
</evidence>
<gene>
    <name evidence="11" type="ORF">FHX78_111557</name>
</gene>
<proteinExistence type="inferred from homology"/>
<evidence type="ECO:0000313" key="12">
    <source>
        <dbReference type="Proteomes" id="UP000316603"/>
    </source>
</evidence>
<feature type="transmembrane region" description="Helical" evidence="9">
    <location>
        <begin position="27"/>
        <end position="50"/>
    </location>
</feature>
<evidence type="ECO:0000256" key="3">
    <source>
        <dbReference type="ARBA" id="ARBA00022448"/>
    </source>
</evidence>
<feature type="transmembrane region" description="Helical" evidence="9">
    <location>
        <begin position="70"/>
        <end position="92"/>
    </location>
</feature>
<keyword evidence="4 9" id="KW-1003">Cell membrane</keyword>
<protein>
    <recommendedName>
        <fullName evidence="9">Transport permease protein</fullName>
    </recommendedName>
</protein>
<keyword evidence="8" id="KW-0046">Antibiotic resistance</keyword>
<keyword evidence="3 9" id="KW-0813">Transport</keyword>
<dbReference type="Pfam" id="PF01061">
    <property type="entry name" value="ABC2_membrane"/>
    <property type="match status" value="1"/>
</dbReference>
<dbReference type="EMBL" id="VIWV01000001">
    <property type="protein sequence ID" value="TWF84622.1"/>
    <property type="molecule type" value="Genomic_DNA"/>
</dbReference>
<dbReference type="OrthoDB" id="4526018at2"/>
<keyword evidence="6 9" id="KW-1133">Transmembrane helix</keyword>
<dbReference type="InterPro" id="IPR000412">
    <property type="entry name" value="ABC_2_transport"/>
</dbReference>
<evidence type="ECO:0000256" key="6">
    <source>
        <dbReference type="ARBA" id="ARBA00022989"/>
    </source>
</evidence>
<dbReference type="PANTHER" id="PTHR30294">
    <property type="entry name" value="MEMBRANE COMPONENT OF ABC TRANSPORTER YHHJ-RELATED"/>
    <property type="match status" value="1"/>
</dbReference>
<evidence type="ECO:0000256" key="4">
    <source>
        <dbReference type="ARBA" id="ARBA00022475"/>
    </source>
</evidence>
<dbReference type="InterPro" id="IPR047817">
    <property type="entry name" value="ABC2_TM_bact-type"/>
</dbReference>
<comment type="subcellular location">
    <subcellularLocation>
        <location evidence="1 9">Cell membrane</location>
        <topology evidence="1 9">Multi-pass membrane protein</topology>
    </subcellularLocation>
</comment>
<evidence type="ECO:0000256" key="7">
    <source>
        <dbReference type="ARBA" id="ARBA00023136"/>
    </source>
</evidence>
<dbReference type="RefSeq" id="WP_145866718.1">
    <property type="nucleotide sequence ID" value="NZ_BNCE01000023.1"/>
</dbReference>
<feature type="transmembrane region" description="Helical" evidence="9">
    <location>
        <begin position="236"/>
        <end position="255"/>
    </location>
</feature>
<comment type="caution">
    <text evidence="11">The sequence shown here is derived from an EMBL/GenBank/DDBJ whole genome shotgun (WGS) entry which is preliminary data.</text>
</comment>
<feature type="domain" description="ABC transmembrane type-2" evidence="10">
    <location>
        <begin position="28"/>
        <end position="261"/>
    </location>
</feature>
<evidence type="ECO:0000256" key="8">
    <source>
        <dbReference type="ARBA" id="ARBA00023251"/>
    </source>
</evidence>
<name>A0A561TBY7_9ACTN</name>
<dbReference type="GO" id="GO:0140359">
    <property type="term" value="F:ABC-type transporter activity"/>
    <property type="evidence" value="ECO:0007669"/>
    <property type="project" value="InterPro"/>
</dbReference>
<accession>A0A561TBY7</accession>
<dbReference type="GO" id="GO:0043190">
    <property type="term" value="C:ATP-binding cassette (ABC) transporter complex"/>
    <property type="evidence" value="ECO:0007669"/>
    <property type="project" value="InterPro"/>
</dbReference>